<dbReference type="InterPro" id="IPR013777">
    <property type="entry name" value="A-amylase-like"/>
</dbReference>
<keyword evidence="8" id="KW-0106">Calcium</keyword>
<dbReference type="PANTHER" id="PTHR10357">
    <property type="entry name" value="ALPHA-AMYLASE FAMILY MEMBER"/>
    <property type="match status" value="1"/>
</dbReference>
<dbReference type="Proteomes" id="UP000194127">
    <property type="component" value="Unassembled WGS sequence"/>
</dbReference>
<feature type="active site" description="Nucleophile" evidence="13">
    <location>
        <position position="222"/>
    </location>
</feature>
<keyword evidence="11" id="KW-0119">Carbohydrate metabolism</keyword>
<dbReference type="GO" id="GO:0004556">
    <property type="term" value="F:alpha-amylase activity"/>
    <property type="evidence" value="ECO:0007669"/>
    <property type="project" value="UniProtKB-EC"/>
</dbReference>
<accession>A0A1X6MIF1</accession>
<protein>
    <recommendedName>
        <fullName evidence="4">alpha-amylase</fullName>
        <ecNumber evidence="4">3.2.1.1</ecNumber>
    </recommendedName>
</protein>
<name>A0A1X6MIF1_9APHY</name>
<feature type="binding site" evidence="16">
    <location>
        <position position="54"/>
    </location>
    <ligand>
        <name>substrate</name>
    </ligand>
</feature>
<evidence type="ECO:0000256" key="8">
    <source>
        <dbReference type="ARBA" id="ARBA00022837"/>
    </source>
</evidence>
<evidence type="ECO:0000256" key="11">
    <source>
        <dbReference type="ARBA" id="ARBA00023277"/>
    </source>
</evidence>
<feature type="site" description="Transition state stabilizer" evidence="14">
    <location>
        <position position="323"/>
    </location>
</feature>
<evidence type="ECO:0000256" key="9">
    <source>
        <dbReference type="ARBA" id="ARBA00023157"/>
    </source>
</evidence>
<dbReference type="PANTHER" id="PTHR10357:SF215">
    <property type="entry name" value="ALPHA-AMYLASE 1"/>
    <property type="match status" value="1"/>
</dbReference>
<comment type="catalytic activity">
    <reaction evidence="1">
        <text>Endohydrolysis of (1-&gt;4)-alpha-D-glucosidic linkages in polysaccharides containing three or more (1-&gt;4)-alpha-linked D-glucose units.</text>
        <dbReference type="EC" id="3.2.1.1"/>
    </reaction>
</comment>
<gene>
    <name evidence="19" type="ORF">POSPLADRAFT_1160363</name>
</gene>
<keyword evidence="12" id="KW-0326">Glycosidase</keyword>
<dbReference type="GO" id="GO:0016052">
    <property type="term" value="P:carbohydrate catabolic process"/>
    <property type="evidence" value="ECO:0007669"/>
    <property type="project" value="InterPro"/>
</dbReference>
<feature type="chain" id="PRO_5010872946" description="alpha-amylase" evidence="17">
    <location>
        <begin position="23"/>
        <end position="541"/>
    </location>
</feature>
<feature type="binding site" evidence="16">
    <location>
        <position position="220"/>
    </location>
    <ligand>
        <name>substrate</name>
    </ligand>
</feature>
<dbReference type="Pfam" id="PF00128">
    <property type="entry name" value="Alpha-amylase"/>
    <property type="match status" value="1"/>
</dbReference>
<keyword evidence="9 15" id="KW-1015">Disulfide bond</keyword>
<dbReference type="SMART" id="SM00642">
    <property type="entry name" value="Aamy"/>
    <property type="match status" value="1"/>
</dbReference>
<dbReference type="Gene3D" id="3.20.20.80">
    <property type="entry name" value="Glycosidases"/>
    <property type="match status" value="1"/>
</dbReference>
<dbReference type="RefSeq" id="XP_024333011.1">
    <property type="nucleotide sequence ID" value="XM_024487535.1"/>
</dbReference>
<keyword evidence="5" id="KW-0479">Metal-binding</keyword>
<keyword evidence="20" id="KW-1185">Reference proteome</keyword>
<reference evidence="19 20" key="1">
    <citation type="submission" date="2017-04" db="EMBL/GenBank/DDBJ databases">
        <title>Genome Sequence of the Model Brown-Rot Fungus Postia placenta SB12.</title>
        <authorList>
            <consortium name="DOE Joint Genome Institute"/>
            <person name="Gaskell J."/>
            <person name="Kersten P."/>
            <person name="Larrondo L.F."/>
            <person name="Canessa P."/>
            <person name="Martinez D."/>
            <person name="Hibbett D."/>
            <person name="Schmoll M."/>
            <person name="Kubicek C.P."/>
            <person name="Martinez A.T."/>
            <person name="Yadav J."/>
            <person name="Master E."/>
            <person name="Magnuson J.K."/>
            <person name="James T."/>
            <person name="Yaver D."/>
            <person name="Berka R."/>
            <person name="Labutti K."/>
            <person name="Lipzen A."/>
            <person name="Aerts A."/>
            <person name="Barry K."/>
            <person name="Henrissat B."/>
            <person name="Blanchette R."/>
            <person name="Grigoriev I."/>
            <person name="Cullen D."/>
        </authorList>
    </citation>
    <scope>NUCLEOTIDE SEQUENCE [LARGE SCALE GENOMIC DNA]</scope>
    <source>
        <strain evidence="19 20">MAD-698-R-SB12</strain>
    </source>
</reference>
<organism evidence="19 20">
    <name type="scientific">Postia placenta MAD-698-R-SB12</name>
    <dbReference type="NCBI Taxonomy" id="670580"/>
    <lineage>
        <taxon>Eukaryota</taxon>
        <taxon>Fungi</taxon>
        <taxon>Dikarya</taxon>
        <taxon>Basidiomycota</taxon>
        <taxon>Agaricomycotina</taxon>
        <taxon>Agaricomycetes</taxon>
        <taxon>Polyporales</taxon>
        <taxon>Adustoporiaceae</taxon>
        <taxon>Rhodonia</taxon>
    </lineage>
</organism>
<evidence type="ECO:0000256" key="17">
    <source>
        <dbReference type="SAM" id="SignalP"/>
    </source>
</evidence>
<dbReference type="InterPro" id="IPR013780">
    <property type="entry name" value="Glyco_hydro_b"/>
</dbReference>
<dbReference type="GeneID" id="36332484"/>
<evidence type="ECO:0000256" key="16">
    <source>
        <dbReference type="PIRSR" id="PIRSR001024-5"/>
    </source>
</evidence>
<comment type="similarity">
    <text evidence="3">Belongs to the glycosyl hydrolase 13 family.</text>
</comment>
<feature type="binding site" evidence="16">
    <location>
        <position position="323"/>
    </location>
    <ligand>
        <name>substrate</name>
    </ligand>
</feature>
<evidence type="ECO:0000256" key="6">
    <source>
        <dbReference type="ARBA" id="ARBA00022729"/>
    </source>
</evidence>
<evidence type="ECO:0000256" key="7">
    <source>
        <dbReference type="ARBA" id="ARBA00022801"/>
    </source>
</evidence>
<keyword evidence="10" id="KW-0325">Glycoprotein</keyword>
<feature type="disulfide bond" evidence="15">
    <location>
        <begin position="49"/>
        <end position="57"/>
    </location>
</feature>
<dbReference type="EC" id="3.2.1.1" evidence="4"/>
<sequence length="541" mass="59766">MQRLVRIIWAFYVPWIVGAATAEQWRSRSIYQIITDRYALPSNAESTKCNTGNQTWCGGTWNAIRENLDYVQNAGFTAIWISPVSQNYEGPRTAYGDAYHGYWIADATKLNDRFGSADDLKALSAELHKRGMYLMVDVVVNNVMATSTTPDLSPYMFKEQSQYHPYCPIQWGNTTSEQDCWLGDTNVTLPDLDTQNPSVVSGYSLWIKELVEEYQIDGLRIDGEHFMTRIPRHVNTDFWPIFCGAAGVFCIGEVFDGNITQAAQYQGPNALDSILNYPMYGVLVDAFAIPGARNVSAVADTIAQSRKLFKDPGLLGNFLEDQDVPRWANFSVDPQTLYNAMVFTFMSDGIPIVYYGQEQGFNGSGDPWNREPLWPSGYANSSIYQLVTSLNKFRNFLIAGNTGWLHSPAQVLTTSPYGLGLMKGDVVSILTTIGSPPQNVSLAVYTPFREESATTDILTCKQYAVGSNGTIVVSYEKGGRPTILIPDKLLANSGFCGYEPQVAVFTGNAALSGAVGRSMRSGITTEFALLFLIGICTFLAM</sequence>
<feature type="disulfide bond" evidence="15">
    <location>
        <begin position="460"/>
        <end position="496"/>
    </location>
</feature>
<dbReference type="Gene3D" id="2.60.40.1180">
    <property type="entry name" value="Golgi alpha-mannosidase II"/>
    <property type="match status" value="1"/>
</dbReference>
<dbReference type="GO" id="GO:0005509">
    <property type="term" value="F:calcium ion binding"/>
    <property type="evidence" value="ECO:0007669"/>
    <property type="project" value="InterPro"/>
</dbReference>
<feature type="domain" description="Glycosyl hydrolase family 13 catalytic" evidence="18">
    <location>
        <begin position="32"/>
        <end position="394"/>
    </location>
</feature>
<feature type="binding site" evidence="16">
    <location>
        <position position="103"/>
    </location>
    <ligand>
        <name>substrate</name>
    </ligand>
</feature>
<dbReference type="STRING" id="670580.A0A1X6MIF1"/>
<evidence type="ECO:0000313" key="20">
    <source>
        <dbReference type="Proteomes" id="UP000194127"/>
    </source>
</evidence>
<dbReference type="PIRSF" id="PIRSF001024">
    <property type="entry name" value="Alph-amyl_fung"/>
    <property type="match status" value="1"/>
</dbReference>
<feature type="active site" description="Proton donor" evidence="13">
    <location>
        <position position="253"/>
    </location>
</feature>
<dbReference type="SUPFAM" id="SSF51011">
    <property type="entry name" value="Glycosyl hydrolase domain"/>
    <property type="match status" value="1"/>
</dbReference>
<evidence type="ECO:0000256" key="10">
    <source>
        <dbReference type="ARBA" id="ARBA00023180"/>
    </source>
</evidence>
<evidence type="ECO:0000256" key="2">
    <source>
        <dbReference type="ARBA" id="ARBA00001913"/>
    </source>
</evidence>
<comment type="cofactor">
    <cofactor evidence="2">
        <name>Ca(2+)</name>
        <dbReference type="ChEBI" id="CHEBI:29108"/>
    </cofactor>
</comment>
<feature type="signal peptide" evidence="17">
    <location>
        <begin position="1"/>
        <end position="22"/>
    </location>
</feature>
<dbReference type="InterPro" id="IPR006047">
    <property type="entry name" value="GH13_cat_dom"/>
</dbReference>
<evidence type="ECO:0000256" key="15">
    <source>
        <dbReference type="PIRSR" id="PIRSR001024-4"/>
    </source>
</evidence>
<proteinExistence type="inferred from homology"/>
<keyword evidence="6 17" id="KW-0732">Signal</keyword>
<evidence type="ECO:0000256" key="12">
    <source>
        <dbReference type="ARBA" id="ARBA00023295"/>
    </source>
</evidence>
<dbReference type="InterPro" id="IPR015340">
    <property type="entry name" value="A_amylase_C_dom"/>
</dbReference>
<dbReference type="SUPFAM" id="SSF51445">
    <property type="entry name" value="(Trans)glycosidases"/>
    <property type="match status" value="1"/>
</dbReference>
<evidence type="ECO:0000259" key="18">
    <source>
        <dbReference type="SMART" id="SM00642"/>
    </source>
</evidence>
<feature type="binding site" evidence="16">
    <location>
        <position position="370"/>
    </location>
    <ligand>
        <name>substrate</name>
    </ligand>
</feature>
<dbReference type="EMBL" id="KZ110614">
    <property type="protein sequence ID" value="OSX56217.1"/>
    <property type="molecule type" value="Genomic_DNA"/>
</dbReference>
<evidence type="ECO:0000256" key="1">
    <source>
        <dbReference type="ARBA" id="ARBA00000548"/>
    </source>
</evidence>
<evidence type="ECO:0000256" key="14">
    <source>
        <dbReference type="PIRSR" id="PIRSR001024-2"/>
    </source>
</evidence>
<evidence type="ECO:0000256" key="5">
    <source>
        <dbReference type="ARBA" id="ARBA00022723"/>
    </source>
</evidence>
<dbReference type="InterPro" id="IPR017853">
    <property type="entry name" value="GH"/>
</dbReference>
<evidence type="ECO:0000256" key="4">
    <source>
        <dbReference type="ARBA" id="ARBA00012595"/>
    </source>
</evidence>
<dbReference type="OrthoDB" id="204980at2759"/>
<feature type="disulfide bond" evidence="15">
    <location>
        <begin position="167"/>
        <end position="180"/>
    </location>
</feature>
<dbReference type="AlphaFoldDB" id="A0A1X6MIF1"/>
<dbReference type="Pfam" id="PF09260">
    <property type="entry name" value="A_amylase_dom_C"/>
    <property type="match status" value="1"/>
</dbReference>
<feature type="binding site" evidence="16">
    <location>
        <position position="257"/>
    </location>
    <ligand>
        <name>substrate</name>
    </ligand>
</feature>
<keyword evidence="7 19" id="KW-0378">Hydrolase</keyword>
<evidence type="ECO:0000256" key="3">
    <source>
        <dbReference type="ARBA" id="ARBA00008061"/>
    </source>
</evidence>
<evidence type="ECO:0000313" key="19">
    <source>
        <dbReference type="EMBL" id="OSX56217.1"/>
    </source>
</evidence>
<dbReference type="FunFam" id="3.20.20.80:FF:000120">
    <property type="entry name" value="Alpha-amylase A"/>
    <property type="match status" value="1"/>
</dbReference>
<evidence type="ECO:0000256" key="13">
    <source>
        <dbReference type="PIRSR" id="PIRSR001024-1"/>
    </source>
</evidence>
<dbReference type="CDD" id="cd11319">
    <property type="entry name" value="AmyAc_euk_AmyA"/>
    <property type="match status" value="1"/>
</dbReference>